<evidence type="ECO:0000313" key="2">
    <source>
        <dbReference type="Proteomes" id="UP001489719"/>
    </source>
</evidence>
<comment type="caution">
    <text evidence="1">The sequence shown here is derived from an EMBL/GenBank/DDBJ whole genome shotgun (WGS) entry which is preliminary data.</text>
</comment>
<accession>A0ACC3TGE9</accession>
<evidence type="ECO:0000313" key="1">
    <source>
        <dbReference type="EMBL" id="KAK9320237.1"/>
    </source>
</evidence>
<sequence>MTASTDDDLYRQGSQYRVWSFAAAELSSIREKVNRHAIAKIKKEHASKGLDDDQPVEFLSVEEEQDLVLYYCGKVQDMAGVFKLPSHVKATAISYLKRFYLRYSVMDYHPKNVLHTCLFLAAKAENHFISIESFTQLLAKVTPESILELEFTVVQALSFTLMVHHAFNPIHGYFLDIQSVFPARIDEIGAAHDAARRFANDSLFSDVAFMFTPPQIALAALAMANDALIKDYLDVKFGGQPGLLEQLNTVITNVRTHIEERAQELAKERVVAIDKKLYFVRNPGKLRKRKADDDLSAVNGDTKKVMTQKVEDEVISES</sequence>
<gene>
    <name evidence="1" type="ORF">V1517DRAFT_354628</name>
</gene>
<proteinExistence type="predicted"/>
<dbReference type="EMBL" id="MU970138">
    <property type="protein sequence ID" value="KAK9320237.1"/>
    <property type="molecule type" value="Genomic_DNA"/>
</dbReference>
<protein>
    <submittedName>
        <fullName evidence="1">Cyclin-like protein</fullName>
    </submittedName>
</protein>
<name>A0ACC3TGE9_9ASCO</name>
<reference evidence="2" key="1">
    <citation type="journal article" date="2024" name="Front. Bioeng. Biotechnol.">
        <title>Genome-scale model development and genomic sequencing of the oleaginous clade Lipomyces.</title>
        <authorList>
            <person name="Czajka J.J."/>
            <person name="Han Y."/>
            <person name="Kim J."/>
            <person name="Mondo S.J."/>
            <person name="Hofstad B.A."/>
            <person name="Robles A."/>
            <person name="Haridas S."/>
            <person name="Riley R."/>
            <person name="LaButti K."/>
            <person name="Pangilinan J."/>
            <person name="Andreopoulos W."/>
            <person name="Lipzen A."/>
            <person name="Yan J."/>
            <person name="Wang M."/>
            <person name="Ng V."/>
            <person name="Grigoriev I.V."/>
            <person name="Spatafora J.W."/>
            <person name="Magnuson J.K."/>
            <person name="Baker S.E."/>
            <person name="Pomraning K.R."/>
        </authorList>
    </citation>
    <scope>NUCLEOTIDE SEQUENCE [LARGE SCALE GENOMIC DNA]</scope>
    <source>
        <strain evidence="2">CBS 10300</strain>
    </source>
</reference>
<dbReference type="Proteomes" id="UP001489719">
    <property type="component" value="Unassembled WGS sequence"/>
</dbReference>
<keyword evidence="2" id="KW-1185">Reference proteome</keyword>
<organism evidence="1 2">
    <name type="scientific">Lipomyces orientalis</name>
    <dbReference type="NCBI Taxonomy" id="1233043"/>
    <lineage>
        <taxon>Eukaryota</taxon>
        <taxon>Fungi</taxon>
        <taxon>Dikarya</taxon>
        <taxon>Ascomycota</taxon>
        <taxon>Saccharomycotina</taxon>
        <taxon>Lipomycetes</taxon>
        <taxon>Lipomycetales</taxon>
        <taxon>Lipomycetaceae</taxon>
        <taxon>Lipomyces</taxon>
    </lineage>
</organism>